<dbReference type="PANTHER" id="PTHR47151">
    <property type="entry name" value="LEU/ILE/VAL-BINDING ABC TRANSPORTER SUBUNIT"/>
    <property type="match status" value="1"/>
</dbReference>
<dbReference type="KEGG" id="rce:RC1_1049"/>
<accession>B6ISN6</accession>
<dbReference type="eggNOG" id="COG0683">
    <property type="taxonomic scope" value="Bacteria"/>
</dbReference>
<keyword evidence="4" id="KW-0029">Amino-acid transport</keyword>
<name>B6ISN6_RHOCS</name>
<feature type="domain" description="Leucine-binding protein" evidence="6">
    <location>
        <begin position="31"/>
        <end position="365"/>
    </location>
</feature>
<comment type="similarity">
    <text evidence="1">Belongs to the leucine-binding protein family.</text>
</comment>
<keyword evidence="3 5" id="KW-0732">Signal</keyword>
<dbReference type="InterPro" id="IPR000709">
    <property type="entry name" value="Leu_Ile_Val-bd"/>
</dbReference>
<evidence type="ECO:0000256" key="4">
    <source>
        <dbReference type="ARBA" id="ARBA00022970"/>
    </source>
</evidence>
<keyword evidence="2" id="KW-0813">Transport</keyword>
<dbReference type="AlphaFoldDB" id="B6ISN6"/>
<dbReference type="Proteomes" id="UP000001591">
    <property type="component" value="Chromosome"/>
</dbReference>
<dbReference type="PANTHER" id="PTHR47151:SF2">
    <property type="entry name" value="AMINO ACID BINDING PROTEIN"/>
    <property type="match status" value="1"/>
</dbReference>
<evidence type="ECO:0000256" key="1">
    <source>
        <dbReference type="ARBA" id="ARBA00010062"/>
    </source>
</evidence>
<dbReference type="CDD" id="cd06342">
    <property type="entry name" value="PBP1_ABC_LIVBP-like"/>
    <property type="match status" value="1"/>
</dbReference>
<evidence type="ECO:0000313" key="7">
    <source>
        <dbReference type="EMBL" id="ACI98472.1"/>
    </source>
</evidence>
<dbReference type="GO" id="GO:0006865">
    <property type="term" value="P:amino acid transport"/>
    <property type="evidence" value="ECO:0007669"/>
    <property type="project" value="UniProtKB-KW"/>
</dbReference>
<reference evidence="7 8" key="1">
    <citation type="journal article" date="2010" name="BMC Genomics">
        <title>Metabolic flexibility revealed in the genome of the cyst-forming alpha-1 proteobacterium Rhodospirillum centenum.</title>
        <authorList>
            <person name="Lu Y.K."/>
            <person name="Marden J."/>
            <person name="Han M."/>
            <person name="Swingley W.D."/>
            <person name="Mastrian S.D."/>
            <person name="Chowdhury S.R."/>
            <person name="Hao J."/>
            <person name="Helmy T."/>
            <person name="Kim S."/>
            <person name="Kurdoglu A.A."/>
            <person name="Matthies H.J."/>
            <person name="Rollo D."/>
            <person name="Stothard P."/>
            <person name="Blankenship R.E."/>
            <person name="Bauer C.E."/>
            <person name="Touchman J.W."/>
        </authorList>
    </citation>
    <scope>NUCLEOTIDE SEQUENCE [LARGE SCALE GENOMIC DNA]</scope>
    <source>
        <strain evidence="8">ATCC 51521 / SW</strain>
    </source>
</reference>
<sequence length="372" mass="38273">MRIPFLSAMAVPAVLATAILMAGPAAAETAVGLAAPLTGQLAAVGEQLRRGAEQAVADINAAGGVLGEPLRLIPADDGGVPAQAVAVANRLATEGVALVVGHLQSGTTIPASQVYEDEGIVTITPTATSPEVTEGDRTLVFRTCGRDDQQGDVAGGWLARHFAGRRVAVVHDQTTYGKGLADATRAAMAAKGLNDVLYTSLTLGERDFTALVTRIKAANVDAVYFGGLYTEAALLIRQAREAGVTALFVSGDTLATDEFQAIAGPAAEGMTMTFSADARAKPEAQDLIARLRANGGEPGAYTLYAYAAVQVWAKAAEKAGSTDGARVAATLRQGDYATVVGPLAFDAKGDRTSTDYVMYRWGSAGYAPLAAD</sequence>
<evidence type="ECO:0000256" key="3">
    <source>
        <dbReference type="ARBA" id="ARBA00022729"/>
    </source>
</evidence>
<dbReference type="Gene3D" id="3.40.50.2300">
    <property type="match status" value="2"/>
</dbReference>
<dbReference type="EMBL" id="CP000613">
    <property type="protein sequence ID" value="ACI98472.1"/>
    <property type="molecule type" value="Genomic_DNA"/>
</dbReference>
<feature type="signal peptide" evidence="5">
    <location>
        <begin position="1"/>
        <end position="27"/>
    </location>
</feature>
<proteinExistence type="inferred from homology"/>
<evidence type="ECO:0000313" key="8">
    <source>
        <dbReference type="Proteomes" id="UP000001591"/>
    </source>
</evidence>
<dbReference type="InterPro" id="IPR028082">
    <property type="entry name" value="Peripla_BP_I"/>
</dbReference>
<dbReference type="SUPFAM" id="SSF53822">
    <property type="entry name" value="Periplasmic binding protein-like I"/>
    <property type="match status" value="1"/>
</dbReference>
<gene>
    <name evidence="7" type="primary">braC</name>
    <name evidence="7" type="ordered locus">RC1_1049</name>
</gene>
<evidence type="ECO:0000256" key="5">
    <source>
        <dbReference type="SAM" id="SignalP"/>
    </source>
</evidence>
<protein>
    <submittedName>
        <fullName evidence="7">Leucine-, isoleucine-, valine-, threonine-, and alanine-binding protein</fullName>
    </submittedName>
</protein>
<feature type="chain" id="PRO_5002844463" evidence="5">
    <location>
        <begin position="28"/>
        <end position="372"/>
    </location>
</feature>
<evidence type="ECO:0000259" key="6">
    <source>
        <dbReference type="Pfam" id="PF13458"/>
    </source>
</evidence>
<dbReference type="HOGENOM" id="CLU_027128_6_0_5"/>
<organism evidence="7 8">
    <name type="scientific">Rhodospirillum centenum (strain ATCC 51521 / SW)</name>
    <dbReference type="NCBI Taxonomy" id="414684"/>
    <lineage>
        <taxon>Bacteria</taxon>
        <taxon>Pseudomonadati</taxon>
        <taxon>Pseudomonadota</taxon>
        <taxon>Alphaproteobacteria</taxon>
        <taxon>Rhodospirillales</taxon>
        <taxon>Rhodospirillaceae</taxon>
        <taxon>Rhodospirillum</taxon>
    </lineage>
</organism>
<dbReference type="InterPro" id="IPR028081">
    <property type="entry name" value="Leu-bd"/>
</dbReference>
<dbReference type="Pfam" id="PF13458">
    <property type="entry name" value="Peripla_BP_6"/>
    <property type="match status" value="1"/>
</dbReference>
<dbReference type="STRING" id="414684.RC1_1049"/>
<dbReference type="RefSeq" id="WP_012566261.1">
    <property type="nucleotide sequence ID" value="NC_011420.2"/>
</dbReference>
<evidence type="ECO:0000256" key="2">
    <source>
        <dbReference type="ARBA" id="ARBA00022448"/>
    </source>
</evidence>
<dbReference type="PRINTS" id="PR00337">
    <property type="entry name" value="LEUILEVALBP"/>
</dbReference>
<keyword evidence="8" id="KW-1185">Reference proteome</keyword>